<dbReference type="InterPro" id="IPR027367">
    <property type="entry name" value="Gly-zipper_YMGG"/>
</dbReference>
<gene>
    <name evidence="2" type="ORF">E2F43_06925</name>
</gene>
<name>A0A4R5LWX4_9GAMM</name>
<protein>
    <submittedName>
        <fullName evidence="2">Glycine zipper family protein</fullName>
    </submittedName>
</protein>
<dbReference type="Pfam" id="PF13441">
    <property type="entry name" value="Gly-zipper_YMGG"/>
    <property type="match status" value="1"/>
</dbReference>
<reference evidence="2 3" key="1">
    <citation type="submission" date="2019-03" db="EMBL/GenBank/DDBJ databases">
        <title>Seongchinamella monodicae gen. nov., sp. nov., a novel member of the Gammaproteobacteria isolated from a tidal mudflat of beach.</title>
        <authorList>
            <person name="Yang H.G."/>
            <person name="Kang J.W."/>
            <person name="Lee S.D."/>
        </authorList>
    </citation>
    <scope>NUCLEOTIDE SEQUENCE [LARGE SCALE GENOMIC DNA]</scope>
    <source>
        <strain evidence="2 3">GH4-78</strain>
    </source>
</reference>
<evidence type="ECO:0000313" key="2">
    <source>
        <dbReference type="EMBL" id="TDG15952.1"/>
    </source>
</evidence>
<feature type="domain" description="YMGG-like Gly-zipper" evidence="1">
    <location>
        <begin position="53"/>
        <end position="95"/>
    </location>
</feature>
<dbReference type="PROSITE" id="PS51257">
    <property type="entry name" value="PROKAR_LIPOPROTEIN"/>
    <property type="match status" value="1"/>
</dbReference>
<evidence type="ECO:0000259" key="1">
    <source>
        <dbReference type="Pfam" id="PF13441"/>
    </source>
</evidence>
<dbReference type="AlphaFoldDB" id="A0A4R5LWX4"/>
<dbReference type="EMBL" id="SMSE01000001">
    <property type="protein sequence ID" value="TDG15952.1"/>
    <property type="molecule type" value="Genomic_DNA"/>
</dbReference>
<organism evidence="2 3">
    <name type="scientific">Seongchinamella unica</name>
    <dbReference type="NCBI Taxonomy" id="2547392"/>
    <lineage>
        <taxon>Bacteria</taxon>
        <taxon>Pseudomonadati</taxon>
        <taxon>Pseudomonadota</taxon>
        <taxon>Gammaproteobacteria</taxon>
        <taxon>Cellvibrionales</taxon>
        <taxon>Halieaceae</taxon>
        <taxon>Seongchinamella</taxon>
    </lineage>
</organism>
<comment type="caution">
    <text evidence="2">The sequence shown here is derived from an EMBL/GenBank/DDBJ whole genome shotgun (WGS) entry which is preliminary data.</text>
</comment>
<sequence>MKKPALFGVIAILASACTTTDEIIIDNKGVDMSRYEVDLAECRAYATEVKTGQKAAKGAASGALIGGAIGAITGDSRKAAEGAGVGAVTGGARGASQGQQGEIQVVKTCLRGRGYRILN</sequence>
<proteinExistence type="predicted"/>
<keyword evidence="3" id="KW-1185">Reference proteome</keyword>
<dbReference type="Proteomes" id="UP000295554">
    <property type="component" value="Unassembled WGS sequence"/>
</dbReference>
<evidence type="ECO:0000313" key="3">
    <source>
        <dbReference type="Proteomes" id="UP000295554"/>
    </source>
</evidence>
<dbReference type="OrthoDB" id="9133808at2"/>
<accession>A0A4R5LWX4</accession>
<dbReference type="RefSeq" id="WP_133210910.1">
    <property type="nucleotide sequence ID" value="NZ_SMSE01000001.1"/>
</dbReference>